<sequence>MTVRDTKRSTGRRLRTALAAACASGLLMAGPAALATATAARAASSSATSGTTLRVAMDSSGVDTLNPFTAFFNGSLDIFGSIYPSLTTIDENGVPAPYLATSWTLSPDHLTWTFKIRSGLTWSDGQPLTAADAAWTLNLIMTNSVAGTANGTLVSNFASVTAPDPTTLVIRTKQPEANVTYVSIPISGIPIVPQHIWQSHVAGLSTYKNDTFPVVGYGPWVLTDYQTDQYAKFDADKSFVLGAPKYDHLIEQLYKESDAAVAALKAGQLDYINGVDATQFSSLQHADGVRTAQAAGEGWTGVELNPGAKTRSGKPIGTGNPALADPTLRRAIAEAVDKKTLLAKVIDGQGQVAAGYLPPAWPQWNWTPPAGQGQPYDPAAANKMLDAAGYTMGPNGVRIDPKTGKPLDLRLGIHSGRAEDAAISTYLAGWLKAIGINVDIQPMSMSALNSNLGKGDWDMLMDSWTTGPDPTYLLGIQTCATLPDDNGNGGNTDSFYCNPAYDKLFGQQATVFDATQRAQVVGQMQGILYNADVDQLLYYATDKIAASSNVTGLVTGTQTNGYYPAQTTFWSYLKAAPAAQSASASSGSGSTGLWLGLVGIVVVVGAGTVVVRRRAGADDRE</sequence>
<comment type="caution">
    <text evidence="9">The sequence shown here is derived from an EMBL/GenBank/DDBJ whole genome shotgun (WGS) entry which is preliminary data.</text>
</comment>
<feature type="signal peptide" evidence="7">
    <location>
        <begin position="1"/>
        <end position="29"/>
    </location>
</feature>
<dbReference type="GO" id="GO:0015833">
    <property type="term" value="P:peptide transport"/>
    <property type="evidence" value="ECO:0007669"/>
    <property type="project" value="TreeGrafter"/>
</dbReference>
<dbReference type="Gene3D" id="3.10.105.10">
    <property type="entry name" value="Dipeptide-binding Protein, Domain 3"/>
    <property type="match status" value="1"/>
</dbReference>
<feature type="chain" id="PRO_5039349836" evidence="7">
    <location>
        <begin position="30"/>
        <end position="621"/>
    </location>
</feature>
<evidence type="ECO:0000259" key="8">
    <source>
        <dbReference type="Pfam" id="PF00496"/>
    </source>
</evidence>
<dbReference type="GO" id="GO:0030313">
    <property type="term" value="C:cell envelope"/>
    <property type="evidence" value="ECO:0007669"/>
    <property type="project" value="UniProtKB-SubCell"/>
</dbReference>
<evidence type="ECO:0000256" key="4">
    <source>
        <dbReference type="ARBA" id="ARBA00022729"/>
    </source>
</evidence>
<dbReference type="RefSeq" id="WP_196192085.1">
    <property type="nucleotide sequence ID" value="NZ_JADPRT010000001.1"/>
</dbReference>
<protein>
    <submittedName>
        <fullName evidence="9">ABC transporter substrate-binding protein</fullName>
    </submittedName>
</protein>
<dbReference type="AlphaFoldDB" id="A0A931B4T7"/>
<comment type="subcellular location">
    <subcellularLocation>
        <location evidence="1">Cell envelope</location>
    </subcellularLocation>
</comment>
<evidence type="ECO:0000256" key="3">
    <source>
        <dbReference type="ARBA" id="ARBA00022448"/>
    </source>
</evidence>
<feature type="region of interest" description="Disordered" evidence="5">
    <location>
        <begin position="300"/>
        <end position="322"/>
    </location>
</feature>
<feature type="domain" description="Solute-binding protein family 5" evidence="8">
    <location>
        <begin position="95"/>
        <end position="472"/>
    </location>
</feature>
<evidence type="ECO:0000313" key="9">
    <source>
        <dbReference type="EMBL" id="MBF9066915.1"/>
    </source>
</evidence>
<feature type="transmembrane region" description="Helical" evidence="6">
    <location>
        <begin position="592"/>
        <end position="611"/>
    </location>
</feature>
<reference evidence="9" key="1">
    <citation type="submission" date="2020-11" db="EMBL/GenBank/DDBJ databases">
        <title>Isolation and identification of active actinomycetes.</title>
        <authorList>
            <person name="Yu B."/>
        </authorList>
    </citation>
    <scope>NUCLEOTIDE SEQUENCE</scope>
    <source>
        <strain evidence="9">NEAU-YB345</strain>
    </source>
</reference>
<dbReference type="EMBL" id="JADPRT010000001">
    <property type="protein sequence ID" value="MBF9066915.1"/>
    <property type="molecule type" value="Genomic_DNA"/>
</dbReference>
<keyword evidence="6" id="KW-0812">Transmembrane</keyword>
<keyword evidence="10" id="KW-1185">Reference proteome</keyword>
<proteinExistence type="inferred from homology"/>
<dbReference type="PIRSF" id="PIRSF002741">
    <property type="entry name" value="MppA"/>
    <property type="match status" value="1"/>
</dbReference>
<keyword evidence="3" id="KW-0813">Transport</keyword>
<accession>A0A931B4T7</accession>
<dbReference type="Gene3D" id="3.40.190.10">
    <property type="entry name" value="Periplasmic binding protein-like II"/>
    <property type="match status" value="1"/>
</dbReference>
<keyword evidence="6" id="KW-1133">Transmembrane helix</keyword>
<dbReference type="Proteomes" id="UP000657385">
    <property type="component" value="Unassembled WGS sequence"/>
</dbReference>
<organism evidence="9 10">
    <name type="scientific">Streptacidiphilus fuscans</name>
    <dbReference type="NCBI Taxonomy" id="2789292"/>
    <lineage>
        <taxon>Bacteria</taxon>
        <taxon>Bacillati</taxon>
        <taxon>Actinomycetota</taxon>
        <taxon>Actinomycetes</taxon>
        <taxon>Kitasatosporales</taxon>
        <taxon>Streptomycetaceae</taxon>
        <taxon>Streptacidiphilus</taxon>
    </lineage>
</organism>
<evidence type="ECO:0000256" key="5">
    <source>
        <dbReference type="SAM" id="MobiDB-lite"/>
    </source>
</evidence>
<dbReference type="InterPro" id="IPR000914">
    <property type="entry name" value="SBP_5_dom"/>
</dbReference>
<comment type="similarity">
    <text evidence="2">Belongs to the bacterial solute-binding protein 5 family.</text>
</comment>
<gene>
    <name evidence="9" type="ORF">I2501_02530</name>
</gene>
<evidence type="ECO:0000256" key="1">
    <source>
        <dbReference type="ARBA" id="ARBA00004196"/>
    </source>
</evidence>
<dbReference type="CDD" id="cd00995">
    <property type="entry name" value="PBP2_NikA_DppA_OppA_like"/>
    <property type="match status" value="1"/>
</dbReference>
<dbReference type="PANTHER" id="PTHR30290:SF10">
    <property type="entry name" value="PERIPLASMIC OLIGOPEPTIDE-BINDING PROTEIN-RELATED"/>
    <property type="match status" value="1"/>
</dbReference>
<evidence type="ECO:0000256" key="6">
    <source>
        <dbReference type="SAM" id="Phobius"/>
    </source>
</evidence>
<dbReference type="GO" id="GO:0043190">
    <property type="term" value="C:ATP-binding cassette (ABC) transporter complex"/>
    <property type="evidence" value="ECO:0007669"/>
    <property type="project" value="InterPro"/>
</dbReference>
<evidence type="ECO:0000256" key="2">
    <source>
        <dbReference type="ARBA" id="ARBA00005695"/>
    </source>
</evidence>
<evidence type="ECO:0000313" key="10">
    <source>
        <dbReference type="Proteomes" id="UP000657385"/>
    </source>
</evidence>
<evidence type="ECO:0000256" key="7">
    <source>
        <dbReference type="SAM" id="SignalP"/>
    </source>
</evidence>
<keyword evidence="4 7" id="KW-0732">Signal</keyword>
<keyword evidence="6" id="KW-0472">Membrane</keyword>
<dbReference type="PANTHER" id="PTHR30290">
    <property type="entry name" value="PERIPLASMIC BINDING COMPONENT OF ABC TRANSPORTER"/>
    <property type="match status" value="1"/>
</dbReference>
<dbReference type="InterPro" id="IPR039424">
    <property type="entry name" value="SBP_5"/>
</dbReference>
<dbReference type="GO" id="GO:0042597">
    <property type="term" value="C:periplasmic space"/>
    <property type="evidence" value="ECO:0007669"/>
    <property type="project" value="UniProtKB-ARBA"/>
</dbReference>
<dbReference type="SUPFAM" id="SSF53850">
    <property type="entry name" value="Periplasmic binding protein-like II"/>
    <property type="match status" value="1"/>
</dbReference>
<name>A0A931B4T7_9ACTN</name>
<dbReference type="GO" id="GO:1904680">
    <property type="term" value="F:peptide transmembrane transporter activity"/>
    <property type="evidence" value="ECO:0007669"/>
    <property type="project" value="TreeGrafter"/>
</dbReference>
<dbReference type="Pfam" id="PF00496">
    <property type="entry name" value="SBP_bac_5"/>
    <property type="match status" value="1"/>
</dbReference>
<dbReference type="InterPro" id="IPR030678">
    <property type="entry name" value="Peptide/Ni-bd"/>
</dbReference>